<comment type="caution">
    <text evidence="8">The sequence shown here is derived from an EMBL/GenBank/DDBJ whole genome shotgun (WGS) entry which is preliminary data.</text>
</comment>
<dbReference type="PROSITE" id="PS00463">
    <property type="entry name" value="ZN2_CY6_FUNGAL_1"/>
    <property type="match status" value="1"/>
</dbReference>
<dbReference type="Pfam" id="PF00172">
    <property type="entry name" value="Zn_clus"/>
    <property type="match status" value="1"/>
</dbReference>
<protein>
    <submittedName>
        <fullName evidence="8">C6 sexual development transcription factor NosA</fullName>
    </submittedName>
</protein>
<dbReference type="SUPFAM" id="SSF57701">
    <property type="entry name" value="Zn2/Cys6 DNA-binding domain"/>
    <property type="match status" value="1"/>
</dbReference>
<accession>A0A2I1D960</accession>
<dbReference type="PANTHER" id="PTHR37534:SF50">
    <property type="entry name" value="NOSA PROTEIN"/>
    <property type="match status" value="1"/>
</dbReference>
<name>A0A2I1D960_ASPC2</name>
<reference evidence="8" key="1">
    <citation type="submission" date="2016-12" db="EMBL/GenBank/DDBJ databases">
        <title>The genomes of Aspergillus section Nigri reveals drivers in fungal speciation.</title>
        <authorList>
            <consortium name="DOE Joint Genome Institute"/>
            <person name="Vesth T.C."/>
            <person name="Nybo J."/>
            <person name="Theobald S."/>
            <person name="Brandl J."/>
            <person name="Frisvad J.C."/>
            <person name="Nielsen K.F."/>
            <person name="Lyhne E.K."/>
            <person name="Kogle M.E."/>
            <person name="Kuo A."/>
            <person name="Riley R."/>
            <person name="Clum A."/>
            <person name="Nolan M."/>
            <person name="Lipzen A."/>
            <person name="Salamov A."/>
            <person name="Henrissat B."/>
            <person name="Wiebenga A."/>
            <person name="De vries R.P."/>
            <person name="Grigoriev I.V."/>
            <person name="Mortensen U.H."/>
            <person name="Andersen M.R."/>
            <person name="Baker S.E."/>
        </authorList>
    </citation>
    <scope>NUCLEOTIDE SEQUENCE</scope>
    <source>
        <strain evidence="8">IBT 28561</strain>
    </source>
</reference>
<evidence type="ECO:0000313" key="9">
    <source>
        <dbReference type="Proteomes" id="UP000234254"/>
    </source>
</evidence>
<evidence type="ECO:0000256" key="5">
    <source>
        <dbReference type="ARBA" id="ARBA00023242"/>
    </source>
</evidence>
<dbReference type="VEuPathDB" id="FungiDB:P168DRAFT_231921"/>
<evidence type="ECO:0000259" key="7">
    <source>
        <dbReference type="PROSITE" id="PS50048"/>
    </source>
</evidence>
<dbReference type="PANTHER" id="PTHR37534">
    <property type="entry name" value="TRANSCRIPTIONAL ACTIVATOR PROTEIN UGA3"/>
    <property type="match status" value="1"/>
</dbReference>
<evidence type="ECO:0000256" key="2">
    <source>
        <dbReference type="ARBA" id="ARBA00023015"/>
    </source>
</evidence>
<keyword evidence="5" id="KW-0539">Nucleus</keyword>
<evidence type="ECO:0000256" key="1">
    <source>
        <dbReference type="ARBA" id="ARBA00004123"/>
    </source>
</evidence>
<dbReference type="GO" id="GO:0003677">
    <property type="term" value="F:DNA binding"/>
    <property type="evidence" value="ECO:0007669"/>
    <property type="project" value="UniProtKB-KW"/>
</dbReference>
<dbReference type="PROSITE" id="PS50048">
    <property type="entry name" value="ZN2_CY6_FUNGAL_2"/>
    <property type="match status" value="1"/>
</dbReference>
<gene>
    <name evidence="8" type="ORF">P168DRAFT_231921</name>
</gene>
<organism evidence="8 9">
    <name type="scientific">Aspergillus campestris (strain IBT 28561)</name>
    <dbReference type="NCBI Taxonomy" id="1392248"/>
    <lineage>
        <taxon>Eukaryota</taxon>
        <taxon>Fungi</taxon>
        <taxon>Dikarya</taxon>
        <taxon>Ascomycota</taxon>
        <taxon>Pezizomycotina</taxon>
        <taxon>Eurotiomycetes</taxon>
        <taxon>Eurotiomycetidae</taxon>
        <taxon>Eurotiales</taxon>
        <taxon>Aspergillaceae</taxon>
        <taxon>Aspergillus</taxon>
        <taxon>Aspergillus subgen. Circumdati</taxon>
    </lineage>
</organism>
<dbReference type="SMART" id="SM00066">
    <property type="entry name" value="GAL4"/>
    <property type="match status" value="1"/>
</dbReference>
<dbReference type="GO" id="GO:0000981">
    <property type="term" value="F:DNA-binding transcription factor activity, RNA polymerase II-specific"/>
    <property type="evidence" value="ECO:0007669"/>
    <property type="project" value="InterPro"/>
</dbReference>
<dbReference type="CDD" id="cd00067">
    <property type="entry name" value="GAL4"/>
    <property type="match status" value="1"/>
</dbReference>
<dbReference type="Pfam" id="PF11951">
    <property type="entry name" value="Fungal_trans_2"/>
    <property type="match status" value="1"/>
</dbReference>
<evidence type="ECO:0000256" key="6">
    <source>
        <dbReference type="SAM" id="MobiDB-lite"/>
    </source>
</evidence>
<dbReference type="InterPro" id="IPR001138">
    <property type="entry name" value="Zn2Cys6_DnaBD"/>
</dbReference>
<dbReference type="RefSeq" id="XP_024695000.1">
    <property type="nucleotide sequence ID" value="XM_024833302.1"/>
</dbReference>
<evidence type="ECO:0000313" key="8">
    <source>
        <dbReference type="EMBL" id="PKY06406.1"/>
    </source>
</evidence>
<comment type="subcellular location">
    <subcellularLocation>
        <location evidence="1">Nucleus</location>
    </subcellularLocation>
</comment>
<proteinExistence type="predicted"/>
<evidence type="ECO:0000256" key="4">
    <source>
        <dbReference type="ARBA" id="ARBA00023163"/>
    </source>
</evidence>
<feature type="region of interest" description="Disordered" evidence="6">
    <location>
        <begin position="625"/>
        <end position="648"/>
    </location>
</feature>
<dbReference type="InterPro" id="IPR036864">
    <property type="entry name" value="Zn2-C6_fun-type_DNA-bd_sf"/>
</dbReference>
<keyword evidence="4" id="KW-0804">Transcription</keyword>
<keyword evidence="3" id="KW-0238">DNA-binding</keyword>
<dbReference type="GO" id="GO:0009893">
    <property type="term" value="P:positive regulation of metabolic process"/>
    <property type="evidence" value="ECO:0007669"/>
    <property type="project" value="UniProtKB-ARBA"/>
</dbReference>
<dbReference type="InterPro" id="IPR021858">
    <property type="entry name" value="Fun_TF"/>
</dbReference>
<dbReference type="GO" id="GO:0008270">
    <property type="term" value="F:zinc ion binding"/>
    <property type="evidence" value="ECO:0007669"/>
    <property type="project" value="InterPro"/>
</dbReference>
<feature type="domain" description="Zn(2)-C6 fungal-type" evidence="7">
    <location>
        <begin position="49"/>
        <end position="79"/>
    </location>
</feature>
<evidence type="ECO:0000256" key="3">
    <source>
        <dbReference type="ARBA" id="ARBA00023125"/>
    </source>
</evidence>
<dbReference type="Proteomes" id="UP000234254">
    <property type="component" value="Unassembled WGS sequence"/>
</dbReference>
<feature type="compositionally biased region" description="Polar residues" evidence="6">
    <location>
        <begin position="10"/>
        <end position="20"/>
    </location>
</feature>
<keyword evidence="2" id="KW-0805">Transcription regulation</keyword>
<feature type="compositionally biased region" description="Low complexity" evidence="6">
    <location>
        <begin position="21"/>
        <end position="33"/>
    </location>
</feature>
<dbReference type="OrthoDB" id="5294180at2759"/>
<dbReference type="GeneID" id="36540826"/>
<dbReference type="EMBL" id="MSFM01000003">
    <property type="protein sequence ID" value="PKY06406.1"/>
    <property type="molecule type" value="Genomic_DNA"/>
</dbReference>
<sequence length="705" mass="78337">MPAAPKKKSTSTNVMSTKMIESQSSSGSEEASGLMDKASAKLHKRSRSGCFTCRLRRKKCDEKHPSCGACNNLNVKCEYKRPIWWGNAEQRKIQKERIKNKIKQTKMNERNGTMTVDASGHSRSITVTSPTATEFEFGRPVFPEQYDIFSSSHMPTPVMSQALYPQCTPYEIDVKTERHTFVNDVPLRHDSSTSTFSSFAPPQLNAPLPTFPGEEWFHDEYFGQAQPALPGIDPTLCDPSLDQTYALLQANIPVSDHDRPLLDHFIHNVLRMIFPVLEAHQRGHLRAQAILQALETNRCYLHCCLSVAAIHLKTTEGIVGEQIDHDIMRHRFEAVSQLCQALGEDTNHEEILDATLAMIFFHCSVGPADDNLPDIPWFDHFQAASNLVQRLGLSGAVGTPYMLPPFNMTLTSWIDILGATMHGRTPEFAHTYRAKHLSGSSSGLRELMGCDDRVMYLISEISCLEALAGEGRIDPMGVCSHVSALGRQLEFTEPADQTLESPFSPTTGILRPEILTKNMTAVFRIAARIYLCSLVPGFDRHQHSNLNLVAALATTLQYIPGGPEGYDRSLVWPLLIAGAHSVPESPLRLVLGERVAALGEHADLGSFGRMYRLLQEVWRVNDEPPVPSLEENPGLSSGSAPSSPVLKLEEGVEGEVVGEVVEGVERDSHSPDQSVEWGVSSEMNKPMTVHWREVMHRNGWNYLLL</sequence>
<feature type="region of interest" description="Disordered" evidence="6">
    <location>
        <begin position="1"/>
        <end position="39"/>
    </location>
</feature>
<keyword evidence="9" id="KW-1185">Reference proteome</keyword>
<feature type="compositionally biased region" description="Low complexity" evidence="6">
    <location>
        <begin position="633"/>
        <end position="644"/>
    </location>
</feature>
<dbReference type="GO" id="GO:0005634">
    <property type="term" value="C:nucleus"/>
    <property type="evidence" value="ECO:0007669"/>
    <property type="project" value="UniProtKB-SubCell"/>
</dbReference>
<dbReference type="Gene3D" id="4.10.240.10">
    <property type="entry name" value="Zn(2)-C6 fungal-type DNA-binding domain"/>
    <property type="match status" value="1"/>
</dbReference>
<dbReference type="AlphaFoldDB" id="A0A2I1D960"/>